<feature type="non-terminal residue" evidence="2">
    <location>
        <position position="1"/>
    </location>
</feature>
<evidence type="ECO:0000313" key="3">
    <source>
        <dbReference type="Proteomes" id="UP001444661"/>
    </source>
</evidence>
<protein>
    <submittedName>
        <fullName evidence="2">Glycoside hydrolase family 93 protein</fullName>
    </submittedName>
</protein>
<dbReference type="Gene3D" id="2.120.10.10">
    <property type="match status" value="1"/>
</dbReference>
<dbReference type="EMBL" id="JAQQWK010000002">
    <property type="protein sequence ID" value="KAK8051685.1"/>
    <property type="molecule type" value="Genomic_DNA"/>
</dbReference>
<keyword evidence="3" id="KW-1185">Reference proteome</keyword>
<evidence type="ECO:0000256" key="1">
    <source>
        <dbReference type="SAM" id="Phobius"/>
    </source>
</evidence>
<dbReference type="PANTHER" id="PTHR38792:SF1">
    <property type="entry name" value="BNR_ASP-BOX REPEAT PROTEIN"/>
    <property type="match status" value="1"/>
</dbReference>
<feature type="transmembrane region" description="Helical" evidence="1">
    <location>
        <begin position="12"/>
        <end position="36"/>
    </location>
</feature>
<keyword evidence="1" id="KW-1133">Transmembrane helix</keyword>
<keyword evidence="1" id="KW-0472">Membrane</keyword>
<keyword evidence="1" id="KW-0812">Transmembrane</keyword>
<evidence type="ECO:0000313" key="2">
    <source>
        <dbReference type="EMBL" id="KAK8051685.1"/>
    </source>
</evidence>
<gene>
    <name evidence="2" type="ORF">PG993_003070</name>
</gene>
<dbReference type="SUPFAM" id="SSF50939">
    <property type="entry name" value="Sialidases"/>
    <property type="match status" value="1"/>
</dbReference>
<sequence>GKDTTPTANAYGIWSLIIVLNMLLPLLKIAAFAAVLGTSATSAKPLPQKPKPWGFFTNNTIYQTTGRESITYPRYAELEDGTILATASLSGQGGPGYFPIFESTDGGASWEQVSNLTDTVNGWGLSAQPALTELTEDMGGYPAGTILGSGNSWSNNGTRIDLYASTDRARTWEFVSHIAEGGRPNTTNGADPIWEPYLMVYDHQLVCYYSDQRDPLHGQKLAHQTSPDLRTWSPVVNDVTYDLYEARPGMTVVAYLPDPVDQWILVHERPIGNSSSHGVHYPVYYVMADSPLEFGKEVGRPIVVNNQTAPNASPYVVWSPAGGTPYGTIVVSDADRRQVYTNRYGGDPDRWEEHGTPAGAVYSRAIQILGEYPDHLLIYGGETFDDMGLGLHTPFSATVVDLNEVLTMPVDGYDD</sequence>
<accession>A0ABR1TYH6</accession>
<name>A0ABR1TYH6_9PEZI</name>
<proteinExistence type="predicted"/>
<dbReference type="CDD" id="cd15482">
    <property type="entry name" value="Sialidase_non-viral"/>
    <property type="match status" value="1"/>
</dbReference>
<keyword evidence="2" id="KW-0378">Hydrolase</keyword>
<organism evidence="2 3">
    <name type="scientific">Apiospora rasikravindrae</name>
    <dbReference type="NCBI Taxonomy" id="990691"/>
    <lineage>
        <taxon>Eukaryota</taxon>
        <taxon>Fungi</taxon>
        <taxon>Dikarya</taxon>
        <taxon>Ascomycota</taxon>
        <taxon>Pezizomycotina</taxon>
        <taxon>Sordariomycetes</taxon>
        <taxon>Xylariomycetidae</taxon>
        <taxon>Amphisphaeriales</taxon>
        <taxon>Apiosporaceae</taxon>
        <taxon>Apiospora</taxon>
    </lineage>
</organism>
<reference evidence="2 3" key="1">
    <citation type="submission" date="2023-01" db="EMBL/GenBank/DDBJ databases">
        <title>Analysis of 21 Apiospora genomes using comparative genomics revels a genus with tremendous synthesis potential of carbohydrate active enzymes and secondary metabolites.</title>
        <authorList>
            <person name="Sorensen T."/>
        </authorList>
    </citation>
    <scope>NUCLEOTIDE SEQUENCE [LARGE SCALE GENOMIC DNA]</scope>
    <source>
        <strain evidence="2 3">CBS 33761</strain>
    </source>
</reference>
<dbReference type="InterPro" id="IPR036278">
    <property type="entry name" value="Sialidase_sf"/>
</dbReference>
<dbReference type="PANTHER" id="PTHR38792">
    <property type="entry name" value="BNR/ASP-BOX REPEAT DOMAIN PROTEIN (AFU_ORTHOLOGUE AFUA_7G06430)-RELATED"/>
    <property type="match status" value="1"/>
</dbReference>
<dbReference type="Proteomes" id="UP001444661">
    <property type="component" value="Unassembled WGS sequence"/>
</dbReference>
<comment type="caution">
    <text evidence="2">The sequence shown here is derived from an EMBL/GenBank/DDBJ whole genome shotgun (WGS) entry which is preliminary data.</text>
</comment>
<dbReference type="GO" id="GO:0016787">
    <property type="term" value="F:hydrolase activity"/>
    <property type="evidence" value="ECO:0007669"/>
    <property type="project" value="UniProtKB-KW"/>
</dbReference>